<sequence length="191" mass="20273">MDSNKAQKKLTVVIGVGNPIELKGSFGRGGERKATLVGFDETSVSILSPFSMFVNGKQVPEVINYSAIDSIWKNGSEVPDIRDFYDVPSKSESIDLGGFKANFFTKVLNAIPVKASGSEGDIGSSTQLALLASASGLISPERAVIIEAAIRCKITAEEAIILNAALESEISLGDYIMLEAAIKRSLIGFSI</sequence>
<accession>A0A5E7KPG3</accession>
<dbReference type="EMBL" id="CABVIH010000013">
    <property type="protein sequence ID" value="VVP02766.1"/>
    <property type="molecule type" value="Genomic_DNA"/>
</dbReference>
<gene>
    <name evidence="1" type="ORF">PS880_02900</name>
</gene>
<dbReference type="RefSeq" id="WP_150780292.1">
    <property type="nucleotide sequence ID" value="NZ_CABVIH010000013.1"/>
</dbReference>
<organism evidence="1 2">
    <name type="scientific">Pseudomonas fluorescens</name>
    <dbReference type="NCBI Taxonomy" id="294"/>
    <lineage>
        <taxon>Bacteria</taxon>
        <taxon>Pseudomonadati</taxon>
        <taxon>Pseudomonadota</taxon>
        <taxon>Gammaproteobacteria</taxon>
        <taxon>Pseudomonadales</taxon>
        <taxon>Pseudomonadaceae</taxon>
        <taxon>Pseudomonas</taxon>
    </lineage>
</organism>
<reference evidence="1 2" key="1">
    <citation type="submission" date="2019-09" db="EMBL/GenBank/DDBJ databases">
        <authorList>
            <person name="Chandra G."/>
            <person name="Truman W A."/>
        </authorList>
    </citation>
    <scope>NUCLEOTIDE SEQUENCE [LARGE SCALE GENOMIC DNA]</scope>
    <source>
        <strain evidence="1">PS880</strain>
    </source>
</reference>
<proteinExistence type="predicted"/>
<name>A0A5E7KPG3_PSEFL</name>
<dbReference type="Proteomes" id="UP000375525">
    <property type="component" value="Unassembled WGS sequence"/>
</dbReference>
<dbReference type="AlphaFoldDB" id="A0A5E7KPG3"/>
<evidence type="ECO:0000313" key="2">
    <source>
        <dbReference type="Proteomes" id="UP000375525"/>
    </source>
</evidence>
<evidence type="ECO:0000313" key="1">
    <source>
        <dbReference type="EMBL" id="VVP02766.1"/>
    </source>
</evidence>
<protein>
    <submittedName>
        <fullName evidence="1">Uncharacterized protein</fullName>
    </submittedName>
</protein>